<feature type="region of interest" description="Disordered" evidence="2">
    <location>
        <begin position="309"/>
        <end position="329"/>
    </location>
</feature>
<feature type="coiled-coil region" evidence="1">
    <location>
        <begin position="268"/>
        <end position="302"/>
    </location>
</feature>
<feature type="compositionally biased region" description="Polar residues" evidence="2">
    <location>
        <begin position="612"/>
        <end position="624"/>
    </location>
</feature>
<keyword evidence="1" id="KW-0175">Coiled coil</keyword>
<name>A0A086T4U0_HAPC1</name>
<feature type="compositionally biased region" description="Low complexity" evidence="2">
    <location>
        <begin position="625"/>
        <end position="634"/>
    </location>
</feature>
<evidence type="ECO:0000256" key="1">
    <source>
        <dbReference type="SAM" id="Coils"/>
    </source>
</evidence>
<evidence type="ECO:0000313" key="4">
    <source>
        <dbReference type="Proteomes" id="UP000029964"/>
    </source>
</evidence>
<sequence length="726" mass="80191">MEGLNLDLTTRRDLSTSSIACCCGRPDCILLKKNCSILETVEKDVHIAAQLGQMEEKFTQSTLTFALQALLARHETYMADAERDRLGLTARIERLELDKQELETENANKIEENRQLLDQLEMLNSTVTESDTKIRSLEASLLSSQQAVRRLEAAAARAEDAERHLAAMEEEQLQLHSELRVTREDARNHAQRCKAAQRGIHDMQDQLERMEKEAREERERHAEVIGRMERQREVEKQLDTAAGRLKGAAMTKSLGLKKDGGSVVNHFVRDLLQDNANLQLGIAELREMLMNSNDEIQSLREQLMYHQPVTQEDSGTHSRLNTELGSPHESGMRVSQELHIHHHYHVAKQEVRKPKKKRQGLTPAIFGAPISSATSASAQSGIMSSPSMPANLSQPDRIHQTPNSSTTYPNAPSDFAPSAPSSPRSNRVSSLFDSSAFDNGPPTSPTTSFDPMSPTWRAHHKRPSAASFQSFQSFQNIPQLDVPDTPQHGQRNYFDNTIQEVDEESQQGDDEAPSLNQAASTEESTAEDSEFSKDESIPQPRLRRALSHESIMSLTGGLDIHTLKSRPSQMTLRPIGGLEAVVTGVTAQPTLSRSSGKRSDVALRDHFAGYQSLRSVSGPSGSDTSRASSPARPSNRTGALSKLVGWRPWAGSNNNSATDVSEEPPKPTPSPQKSKTVDLNRPPGINQQGAIPGFPQYWASQRRKGAPAKVQADAINYQALSEGLEE</sequence>
<gene>
    <name evidence="3" type="ORF">ACRE_048420</name>
</gene>
<feature type="region of interest" description="Disordered" evidence="2">
    <location>
        <begin position="377"/>
        <end position="466"/>
    </location>
</feature>
<feature type="compositionally biased region" description="Acidic residues" evidence="2">
    <location>
        <begin position="501"/>
        <end position="512"/>
    </location>
</feature>
<comment type="caution">
    <text evidence="3">The sequence shown here is derived from an EMBL/GenBank/DDBJ whole genome shotgun (WGS) entry which is preliminary data.</text>
</comment>
<dbReference type="HOGENOM" id="CLU_008442_0_0_1"/>
<organism evidence="3 4">
    <name type="scientific">Hapsidospora chrysogenum (strain ATCC 11550 / CBS 779.69 / DSM 880 / IAM 14645 / JCM 23072 / IMI 49137)</name>
    <name type="common">Acremonium chrysogenum</name>
    <dbReference type="NCBI Taxonomy" id="857340"/>
    <lineage>
        <taxon>Eukaryota</taxon>
        <taxon>Fungi</taxon>
        <taxon>Dikarya</taxon>
        <taxon>Ascomycota</taxon>
        <taxon>Pezizomycotina</taxon>
        <taxon>Sordariomycetes</taxon>
        <taxon>Hypocreomycetidae</taxon>
        <taxon>Hypocreales</taxon>
        <taxon>Bionectriaceae</taxon>
        <taxon>Hapsidospora</taxon>
    </lineage>
</organism>
<dbReference type="OrthoDB" id="4088568at2759"/>
<accession>A0A086T4U0</accession>
<feature type="compositionally biased region" description="Low complexity" evidence="2">
    <location>
        <begin position="409"/>
        <end position="430"/>
    </location>
</feature>
<dbReference type="STRING" id="857340.A0A086T4U0"/>
<proteinExistence type="predicted"/>
<protein>
    <submittedName>
        <fullName evidence="3">Uncharacterized protein</fullName>
    </submittedName>
</protein>
<evidence type="ECO:0000313" key="3">
    <source>
        <dbReference type="EMBL" id="KFH44372.1"/>
    </source>
</evidence>
<feature type="compositionally biased region" description="Polar residues" evidence="2">
    <location>
        <begin position="309"/>
        <end position="324"/>
    </location>
</feature>
<evidence type="ECO:0000256" key="2">
    <source>
        <dbReference type="SAM" id="MobiDB-lite"/>
    </source>
</evidence>
<feature type="region of interest" description="Disordered" evidence="2">
    <location>
        <begin position="612"/>
        <end position="695"/>
    </location>
</feature>
<dbReference type="EMBL" id="JPKY01000049">
    <property type="protein sequence ID" value="KFH44372.1"/>
    <property type="molecule type" value="Genomic_DNA"/>
</dbReference>
<dbReference type="AlphaFoldDB" id="A0A086T4U0"/>
<feature type="compositionally biased region" description="Polar residues" evidence="2">
    <location>
        <begin position="377"/>
        <end position="408"/>
    </location>
</feature>
<keyword evidence="4" id="KW-1185">Reference proteome</keyword>
<dbReference type="Proteomes" id="UP000029964">
    <property type="component" value="Unassembled WGS sequence"/>
</dbReference>
<feature type="coiled-coil region" evidence="1">
    <location>
        <begin position="78"/>
        <end position="231"/>
    </location>
</feature>
<reference evidence="4" key="1">
    <citation type="journal article" date="2014" name="Genome Announc.">
        <title>Genome sequence and annotation of Acremonium chrysogenum, producer of the beta-lactam antibiotic cephalosporin C.</title>
        <authorList>
            <person name="Terfehr D."/>
            <person name="Dahlmann T.A."/>
            <person name="Specht T."/>
            <person name="Zadra I."/>
            <person name="Kuernsteiner H."/>
            <person name="Kueck U."/>
        </authorList>
    </citation>
    <scope>NUCLEOTIDE SEQUENCE [LARGE SCALE GENOMIC DNA]</scope>
    <source>
        <strain evidence="4">ATCC 11550 / CBS 779.69 / DSM 880 / IAM 14645 / JCM 23072 / IMI 49137</strain>
    </source>
</reference>
<feature type="region of interest" description="Disordered" evidence="2">
    <location>
        <begin position="501"/>
        <end position="542"/>
    </location>
</feature>